<organism evidence="4 5">
    <name type="scientific">Lactuca saligna</name>
    <name type="common">Willowleaf lettuce</name>
    <dbReference type="NCBI Taxonomy" id="75948"/>
    <lineage>
        <taxon>Eukaryota</taxon>
        <taxon>Viridiplantae</taxon>
        <taxon>Streptophyta</taxon>
        <taxon>Embryophyta</taxon>
        <taxon>Tracheophyta</taxon>
        <taxon>Spermatophyta</taxon>
        <taxon>Magnoliopsida</taxon>
        <taxon>eudicotyledons</taxon>
        <taxon>Gunneridae</taxon>
        <taxon>Pentapetalae</taxon>
        <taxon>asterids</taxon>
        <taxon>campanulids</taxon>
        <taxon>Asterales</taxon>
        <taxon>Asteraceae</taxon>
        <taxon>Cichorioideae</taxon>
        <taxon>Cichorieae</taxon>
        <taxon>Lactucinae</taxon>
        <taxon>Lactuca</taxon>
    </lineage>
</organism>
<evidence type="ECO:0000313" key="4">
    <source>
        <dbReference type="EMBL" id="CAI9284523.1"/>
    </source>
</evidence>
<dbReference type="PANTHER" id="PTHR22975:SF9">
    <property type="entry name" value="ECHINUS SPLICE FORM 3"/>
    <property type="match status" value="1"/>
</dbReference>
<proteinExistence type="predicted"/>
<evidence type="ECO:0000256" key="1">
    <source>
        <dbReference type="ARBA" id="ARBA00022786"/>
    </source>
</evidence>
<evidence type="ECO:0000259" key="3">
    <source>
        <dbReference type="Pfam" id="PF00443"/>
    </source>
</evidence>
<name>A0AA35Z2M1_LACSI</name>
<evidence type="ECO:0000256" key="2">
    <source>
        <dbReference type="ARBA" id="ARBA00022801"/>
    </source>
</evidence>
<dbReference type="AlphaFoldDB" id="A0AA35Z2M1"/>
<protein>
    <recommendedName>
        <fullName evidence="3">Peptidase C19 ubiquitin carboxyl-terminal hydrolase domain-containing protein</fullName>
    </recommendedName>
</protein>
<dbReference type="EMBL" id="OX465081">
    <property type="protein sequence ID" value="CAI9284523.1"/>
    <property type="molecule type" value="Genomic_DNA"/>
</dbReference>
<dbReference type="InterPro" id="IPR001394">
    <property type="entry name" value="Peptidase_C19_UCH"/>
</dbReference>
<dbReference type="PANTHER" id="PTHR22975">
    <property type="entry name" value="UBIQUITIN SPECIFIC PROTEINASE"/>
    <property type="match status" value="1"/>
</dbReference>
<keyword evidence="2" id="KW-0378">Hydrolase</keyword>
<dbReference type="GO" id="GO:0016579">
    <property type="term" value="P:protein deubiquitination"/>
    <property type="evidence" value="ECO:0007669"/>
    <property type="project" value="InterPro"/>
</dbReference>
<feature type="domain" description="Peptidase C19 ubiquitin carboxyl-terminal hydrolase" evidence="3">
    <location>
        <begin position="101"/>
        <end position="203"/>
    </location>
</feature>
<dbReference type="InterPro" id="IPR038765">
    <property type="entry name" value="Papain-like_cys_pep_sf"/>
</dbReference>
<dbReference type="SUPFAM" id="SSF54001">
    <property type="entry name" value="Cysteine proteinases"/>
    <property type="match status" value="1"/>
</dbReference>
<dbReference type="InterPro" id="IPR052398">
    <property type="entry name" value="Ubiquitin_hydrolase_53/54"/>
</dbReference>
<reference evidence="4" key="1">
    <citation type="submission" date="2023-04" db="EMBL/GenBank/DDBJ databases">
        <authorList>
            <person name="Vijverberg K."/>
            <person name="Xiong W."/>
            <person name="Schranz E."/>
        </authorList>
    </citation>
    <scope>NUCLEOTIDE SEQUENCE</scope>
</reference>
<dbReference type="Gene3D" id="3.90.70.10">
    <property type="entry name" value="Cysteine proteinases"/>
    <property type="match status" value="2"/>
</dbReference>
<dbReference type="Pfam" id="PF00443">
    <property type="entry name" value="UCH"/>
    <property type="match status" value="1"/>
</dbReference>
<keyword evidence="1" id="KW-0833">Ubl conjugation pathway</keyword>
<evidence type="ECO:0000313" key="5">
    <source>
        <dbReference type="Proteomes" id="UP001177003"/>
    </source>
</evidence>
<gene>
    <name evidence="4" type="ORF">LSALG_LOCUS24044</name>
</gene>
<dbReference type="GO" id="GO:0004843">
    <property type="term" value="F:cysteine-type deubiquitinase activity"/>
    <property type="evidence" value="ECO:0007669"/>
    <property type="project" value="InterPro"/>
</dbReference>
<dbReference type="Proteomes" id="UP001177003">
    <property type="component" value="Chromosome 5"/>
</dbReference>
<keyword evidence="5" id="KW-1185">Reference proteome</keyword>
<sequence>MKDNHLVLSFTTVLLVPSSHMDSIIFEMRRITQANIHNLSKQYLPKVAKLDDEMLMVKKLAEKLKTNPDKGIHEDESSILERKTVFGSNTYPRRKGNNFWSLSHLGRFREEFLSTSKSAHLHVGDPCVTCALHDIFKALNTTSTDSKSQAVAPTALRIALGNLYPHSSFFQEAQMNDASEVLGVIFDCLHREGCDPQDGGCGKLNYIHHILSTPPHIFTTILGWQNTCEIVEDINVTLAALSTEIDLSVLYRGLDPNNRRTLVSVVCYYGQHYHCFAYSHARQRWVMYDDKTVKVIGRWEDVVSMCEKGHLQPQVMLMEERNMKPLDTNLAALSARCSKDLELNLAKSFLSEMGQYTTTYPYN</sequence>
<dbReference type="CDD" id="cd02257">
    <property type="entry name" value="Peptidase_C19"/>
    <property type="match status" value="1"/>
</dbReference>
<accession>A0AA35Z2M1</accession>